<dbReference type="GO" id="GO:0030288">
    <property type="term" value="C:outer membrane-bounded periplasmic space"/>
    <property type="evidence" value="ECO:0007669"/>
    <property type="project" value="TreeGrafter"/>
</dbReference>
<dbReference type="GO" id="GO:0009253">
    <property type="term" value="P:peptidoglycan catabolic process"/>
    <property type="evidence" value="ECO:0007669"/>
    <property type="project" value="InterPro"/>
</dbReference>
<dbReference type="PANTHER" id="PTHR30404:SF0">
    <property type="entry name" value="N-ACETYLMURAMOYL-L-ALANINE AMIDASE AMIC"/>
    <property type="match status" value="1"/>
</dbReference>
<reference evidence="3" key="1">
    <citation type="submission" date="2020-10" db="EMBL/GenBank/DDBJ databases">
        <authorList>
            <person name="Gilroy R."/>
        </authorList>
    </citation>
    <scope>NUCLEOTIDE SEQUENCE</scope>
    <source>
        <strain evidence="3">10192</strain>
    </source>
</reference>
<name>A0A9D9DS09_9BACT</name>
<dbReference type="Pfam" id="PF01520">
    <property type="entry name" value="Amidase_3"/>
    <property type="match status" value="1"/>
</dbReference>
<proteinExistence type="predicted"/>
<organism evidence="3 4">
    <name type="scientific">Candidatus Scatousia excrementipullorum</name>
    <dbReference type="NCBI Taxonomy" id="2840936"/>
    <lineage>
        <taxon>Bacteria</taxon>
        <taxon>Candidatus Scatousia</taxon>
    </lineage>
</organism>
<dbReference type="InterPro" id="IPR002508">
    <property type="entry name" value="MurNAc-LAA_cat"/>
</dbReference>
<protein>
    <submittedName>
        <fullName evidence="3">N-acetylmuramoyl-L-alanine amidase</fullName>
    </submittedName>
</protein>
<reference evidence="3" key="2">
    <citation type="journal article" date="2021" name="PeerJ">
        <title>Extensive microbial diversity within the chicken gut microbiome revealed by metagenomics and culture.</title>
        <authorList>
            <person name="Gilroy R."/>
            <person name="Ravi A."/>
            <person name="Getino M."/>
            <person name="Pursley I."/>
            <person name="Horton D.L."/>
            <person name="Alikhan N.F."/>
            <person name="Baker D."/>
            <person name="Gharbi K."/>
            <person name="Hall N."/>
            <person name="Watson M."/>
            <person name="Adriaenssens E.M."/>
            <person name="Foster-Nyarko E."/>
            <person name="Jarju S."/>
            <person name="Secka A."/>
            <person name="Antonio M."/>
            <person name="Oren A."/>
            <person name="Chaudhuri R.R."/>
            <person name="La Ragione R."/>
            <person name="Hildebrand F."/>
            <person name="Pallen M.J."/>
        </authorList>
    </citation>
    <scope>NUCLEOTIDE SEQUENCE</scope>
    <source>
        <strain evidence="3">10192</strain>
    </source>
</reference>
<feature type="non-terminal residue" evidence="3">
    <location>
        <position position="1"/>
    </location>
</feature>
<gene>
    <name evidence="3" type="ORF">IAC76_08375</name>
</gene>
<keyword evidence="1" id="KW-0378">Hydrolase</keyword>
<dbReference type="GO" id="GO:0008745">
    <property type="term" value="F:N-acetylmuramoyl-L-alanine amidase activity"/>
    <property type="evidence" value="ECO:0007669"/>
    <property type="project" value="InterPro"/>
</dbReference>
<evidence type="ECO:0000313" key="4">
    <source>
        <dbReference type="Proteomes" id="UP000823632"/>
    </source>
</evidence>
<accession>A0A9D9DS09</accession>
<evidence type="ECO:0000259" key="2">
    <source>
        <dbReference type="Pfam" id="PF01520"/>
    </source>
</evidence>
<dbReference type="SUPFAM" id="SSF53187">
    <property type="entry name" value="Zn-dependent exopeptidases"/>
    <property type="match status" value="1"/>
</dbReference>
<dbReference type="EMBL" id="JADIND010000190">
    <property type="protein sequence ID" value="MBO8431386.1"/>
    <property type="molecule type" value="Genomic_DNA"/>
</dbReference>
<dbReference type="Gene3D" id="3.40.630.40">
    <property type="entry name" value="Zn-dependent exopeptidases"/>
    <property type="match status" value="1"/>
</dbReference>
<dbReference type="PANTHER" id="PTHR30404">
    <property type="entry name" value="N-ACETYLMURAMOYL-L-ALANINE AMIDASE"/>
    <property type="match status" value="1"/>
</dbReference>
<dbReference type="AlphaFoldDB" id="A0A9D9DS09"/>
<evidence type="ECO:0000313" key="3">
    <source>
        <dbReference type="EMBL" id="MBO8431386.1"/>
    </source>
</evidence>
<sequence>GGHSKDITPTTMTTIKDAEGNYVNAGTLKNWALSGGKRDPGFKDVKDPFIVRPLPNYNTETKKIEAVTEVLEPTANGSLDGKVVVLNPGHGGYQQKNGFFDAGTVLSVENAEGEQMPIEEWRVAQSYVEKIADNLRKRGAKVVIVSGAVRNGGMAAQKYLEGMLAGKKGDDNVRELMKDTDKKDMLFLSVHVESAKEKPDSKMCTVRYTKNIDKELADNISRYVNQGFMTLTPDSTHDNLYVNNATRGIPSSLLEIGNIANGHITNSLLSEFDQNKYAECIANAIEATLLN</sequence>
<feature type="domain" description="MurNAc-LAA" evidence="2">
    <location>
        <begin position="84"/>
        <end position="286"/>
    </location>
</feature>
<dbReference type="InterPro" id="IPR050695">
    <property type="entry name" value="N-acetylmuramoyl_amidase_3"/>
</dbReference>
<comment type="caution">
    <text evidence="3">The sequence shown here is derived from an EMBL/GenBank/DDBJ whole genome shotgun (WGS) entry which is preliminary data.</text>
</comment>
<dbReference type="Proteomes" id="UP000823632">
    <property type="component" value="Unassembled WGS sequence"/>
</dbReference>
<evidence type="ECO:0000256" key="1">
    <source>
        <dbReference type="ARBA" id="ARBA00022801"/>
    </source>
</evidence>